<protein>
    <recommendedName>
        <fullName evidence="4">DUF3455 domain-containing protein</fullName>
    </recommendedName>
</protein>
<dbReference type="OrthoDB" id="119229at2"/>
<organism evidence="2 3">
    <name type="scientific">Nocardia stercoris</name>
    <dbReference type="NCBI Taxonomy" id="2483361"/>
    <lineage>
        <taxon>Bacteria</taxon>
        <taxon>Bacillati</taxon>
        <taxon>Actinomycetota</taxon>
        <taxon>Actinomycetes</taxon>
        <taxon>Mycobacteriales</taxon>
        <taxon>Nocardiaceae</taxon>
        <taxon>Nocardia</taxon>
    </lineage>
</organism>
<keyword evidence="1" id="KW-0732">Signal</keyword>
<comment type="caution">
    <text evidence="2">The sequence shown here is derived from an EMBL/GenBank/DDBJ whole genome shotgun (WGS) entry which is preliminary data.</text>
</comment>
<dbReference type="RefSeq" id="WP_122185824.1">
    <property type="nucleotide sequence ID" value="NZ_RFFH01000001.1"/>
</dbReference>
<evidence type="ECO:0008006" key="4">
    <source>
        <dbReference type="Google" id="ProtNLM"/>
    </source>
</evidence>
<evidence type="ECO:0000313" key="3">
    <source>
        <dbReference type="Proteomes" id="UP000279275"/>
    </source>
</evidence>
<accession>A0A3M2LBQ9</accession>
<name>A0A3M2LBQ9_9NOCA</name>
<evidence type="ECO:0000313" key="2">
    <source>
        <dbReference type="EMBL" id="RMI34854.1"/>
    </source>
</evidence>
<dbReference type="Proteomes" id="UP000279275">
    <property type="component" value="Unassembled WGS sequence"/>
</dbReference>
<proteinExistence type="predicted"/>
<evidence type="ECO:0000256" key="1">
    <source>
        <dbReference type="SAM" id="SignalP"/>
    </source>
</evidence>
<reference evidence="2 3" key="1">
    <citation type="submission" date="2018-10" db="EMBL/GenBank/DDBJ databases">
        <title>Isolation from cow dung.</title>
        <authorList>
            <person name="Ling L."/>
        </authorList>
    </citation>
    <scope>NUCLEOTIDE SEQUENCE [LARGE SCALE GENOMIC DNA]</scope>
    <source>
        <strain evidence="2 3">NEAU-LL90</strain>
    </source>
</reference>
<dbReference type="AlphaFoldDB" id="A0A3M2LBQ9"/>
<feature type="chain" id="PRO_5018286870" description="DUF3455 domain-containing protein" evidence="1">
    <location>
        <begin position="42"/>
        <end position="195"/>
    </location>
</feature>
<feature type="signal peptide" evidence="1">
    <location>
        <begin position="1"/>
        <end position="41"/>
    </location>
</feature>
<keyword evidence="3" id="KW-1185">Reference proteome</keyword>
<gene>
    <name evidence="2" type="ORF">EBN03_00250</name>
</gene>
<sequence length="195" mass="20724">MDTHRAEFTGTLVRRLRVLGAAVAALAALGPAMSCTPLVHADSDLGGGCVITADNPAATLDALRFHCTPDQQATLYRDAPVGDVPAGATSGWVISPADMQWWAPLLWIGKTFRTGPDGGTLVNRLTPLGIEGWPGLIHRGASLRDRQPAWIIDYTPITAPQIVDEIREVAPGVWFGYSLRQDPGGAATLLSYALT</sequence>
<dbReference type="EMBL" id="RFFH01000001">
    <property type="protein sequence ID" value="RMI34854.1"/>
    <property type="molecule type" value="Genomic_DNA"/>
</dbReference>